<feature type="compositionally biased region" description="Polar residues" evidence="1">
    <location>
        <begin position="126"/>
        <end position="159"/>
    </location>
</feature>
<feature type="compositionally biased region" description="Basic and acidic residues" evidence="1">
    <location>
        <begin position="432"/>
        <end position="448"/>
    </location>
</feature>
<feature type="compositionally biased region" description="Acidic residues" evidence="1">
    <location>
        <begin position="449"/>
        <end position="470"/>
    </location>
</feature>
<dbReference type="RefSeq" id="XP_064662814.1">
    <property type="nucleotide sequence ID" value="XM_064798487.1"/>
</dbReference>
<evidence type="ECO:0000313" key="3">
    <source>
        <dbReference type="Proteomes" id="UP001337655"/>
    </source>
</evidence>
<feature type="compositionally biased region" description="Low complexity" evidence="1">
    <location>
        <begin position="13"/>
        <end position="22"/>
    </location>
</feature>
<protein>
    <submittedName>
        <fullName evidence="2">Uncharacterized protein</fullName>
    </submittedName>
</protein>
<sequence length="476" mass="51420">MPPKKAAARKAAEASNATEASAVHNYISLNARIEGLEQRMTTLKGSGPPQAQPNNGTDRQKRTTYRTPWTVNHNYFGPVTRNGSEQHEGRDSLYNDDDEGTYLKGLTRQRPENNRQPAEHPAGSRHASNSNRHDSTTANPGSQVSQQHHPETNGEQTILSIEPQHASSAREEGMNLFDNLPQASASGHQAVRGSRRAASPVKKPRKGNNEGTTAKAMPAASAPPLEPTPTPSAADQNGKQPGTRKRQPTYHYEERSEVRNKYEEAADKARNNPYEERLSRNKAKELETAASSSRQTSVAEPKGPTKAAGKRKEQSPPRKKAAPAKERSASAPALNVLPKTPYPAAPPAPESVASSKKRKDLSDMGLGEKTLDSNVAGETPVPENKKAKLGHGAAAGKVAAGTSHWDGMTNALAPSAAINKGKGKGKTATKLLNERSKEEEMDKKKTDEKVEEEEDVDNDDSGDEADSDDEKNEKQK</sequence>
<feature type="region of interest" description="Disordered" evidence="1">
    <location>
        <begin position="416"/>
        <end position="476"/>
    </location>
</feature>
<accession>A0AAV9PJP3</accession>
<name>A0AAV9PJP3_9PEZI</name>
<feature type="compositionally biased region" description="Basic and acidic residues" evidence="1">
    <location>
        <begin position="84"/>
        <end position="93"/>
    </location>
</feature>
<proteinExistence type="predicted"/>
<keyword evidence="3" id="KW-1185">Reference proteome</keyword>
<feature type="region of interest" description="Disordered" evidence="1">
    <location>
        <begin position="1"/>
        <end position="23"/>
    </location>
</feature>
<comment type="caution">
    <text evidence="2">The sequence shown here is derived from an EMBL/GenBank/DDBJ whole genome shotgun (WGS) entry which is preliminary data.</text>
</comment>
<evidence type="ECO:0000313" key="2">
    <source>
        <dbReference type="EMBL" id="KAK5174145.1"/>
    </source>
</evidence>
<dbReference type="Proteomes" id="UP001337655">
    <property type="component" value="Unassembled WGS sequence"/>
</dbReference>
<feature type="compositionally biased region" description="Pro residues" evidence="1">
    <location>
        <begin position="340"/>
        <end position="349"/>
    </location>
</feature>
<dbReference type="GeneID" id="89922573"/>
<feature type="region of interest" description="Disordered" evidence="1">
    <location>
        <begin position="40"/>
        <end position="392"/>
    </location>
</feature>
<feature type="compositionally biased region" description="Polar residues" evidence="1">
    <location>
        <begin position="289"/>
        <end position="298"/>
    </location>
</feature>
<dbReference type="EMBL" id="JAVRRT010000002">
    <property type="protein sequence ID" value="KAK5174145.1"/>
    <property type="molecule type" value="Genomic_DNA"/>
</dbReference>
<feature type="compositionally biased region" description="Polar residues" evidence="1">
    <location>
        <begin position="231"/>
        <end position="240"/>
    </location>
</feature>
<dbReference type="AlphaFoldDB" id="A0AAV9PJP3"/>
<reference evidence="2 3" key="1">
    <citation type="submission" date="2023-08" db="EMBL/GenBank/DDBJ databases">
        <title>Black Yeasts Isolated from many extreme environments.</title>
        <authorList>
            <person name="Coleine C."/>
            <person name="Stajich J.E."/>
            <person name="Selbmann L."/>
        </authorList>
    </citation>
    <scope>NUCLEOTIDE SEQUENCE [LARGE SCALE GENOMIC DNA]</scope>
    <source>
        <strain evidence="2 3">CCFEE 5935</strain>
    </source>
</reference>
<gene>
    <name evidence="2" type="ORF">LTR77_001225</name>
</gene>
<evidence type="ECO:0000256" key="1">
    <source>
        <dbReference type="SAM" id="MobiDB-lite"/>
    </source>
</evidence>
<organism evidence="2 3">
    <name type="scientific">Saxophila tyrrhenica</name>
    <dbReference type="NCBI Taxonomy" id="1690608"/>
    <lineage>
        <taxon>Eukaryota</taxon>
        <taxon>Fungi</taxon>
        <taxon>Dikarya</taxon>
        <taxon>Ascomycota</taxon>
        <taxon>Pezizomycotina</taxon>
        <taxon>Dothideomycetes</taxon>
        <taxon>Dothideomycetidae</taxon>
        <taxon>Mycosphaerellales</taxon>
        <taxon>Extremaceae</taxon>
        <taxon>Saxophila</taxon>
    </lineage>
</organism>
<feature type="compositionally biased region" description="Basic and acidic residues" evidence="1">
    <location>
        <begin position="251"/>
        <end position="287"/>
    </location>
</feature>